<keyword evidence="2" id="KW-0349">Heme</keyword>
<proteinExistence type="inferred from homology"/>
<comment type="caution">
    <text evidence="3">The sequence shown here is derived from an EMBL/GenBank/DDBJ whole genome shotgun (WGS) entry which is preliminary data.</text>
</comment>
<dbReference type="PROSITE" id="PS00086">
    <property type="entry name" value="CYTOCHROME_P450"/>
    <property type="match status" value="1"/>
</dbReference>
<sequence length="403" mass="43837">MTPPHPTAPIFVRRSSTCPFDPAEELTRLRAREPVTRITLSTGASAWMVTRYTDVRQVISDQARFSSEAAIDGPIPPPMPQGGFPPPRPGFFSTYGPREHARVRRILNAEFSARRMREFRPRVETVVDEELDAIDRLGPPADLVADFALAVPSRLFFELLGIPEVDRSGLLPYVGTLLDFTAAPQDQAVAFGELDGYMRGFVDECHRAPGRGLIGRTIASHGAELSDAEIAGIAAQLLLAGYATTSGTIALGVLLLLRHPDQAAALRDGSADPQRAVEELLRHLSVVAFGKVFTAAGDTVVGGKEVKAGEYVLCQLPSANRDSDLSPGLDRFDITREPPPPHLAFGHGVRHCLGAELARMELRIGIPRLLRRFPGLRLAVPFDGLRFTPMNAAYSVESLPVSW</sequence>
<dbReference type="CDD" id="cd11030">
    <property type="entry name" value="CYP105-like"/>
    <property type="match status" value="1"/>
</dbReference>
<evidence type="ECO:0000256" key="2">
    <source>
        <dbReference type="RuleBase" id="RU000461"/>
    </source>
</evidence>
<organism evidence="3 4">
    <name type="scientific">Streptosporangium brasiliense</name>
    <dbReference type="NCBI Taxonomy" id="47480"/>
    <lineage>
        <taxon>Bacteria</taxon>
        <taxon>Bacillati</taxon>
        <taxon>Actinomycetota</taxon>
        <taxon>Actinomycetes</taxon>
        <taxon>Streptosporangiales</taxon>
        <taxon>Streptosporangiaceae</taxon>
        <taxon>Streptosporangium</taxon>
    </lineage>
</organism>
<evidence type="ECO:0000256" key="1">
    <source>
        <dbReference type="ARBA" id="ARBA00010617"/>
    </source>
</evidence>
<evidence type="ECO:0000313" key="3">
    <source>
        <dbReference type="EMBL" id="MDP9867528.1"/>
    </source>
</evidence>
<keyword evidence="2" id="KW-0503">Monooxygenase</keyword>
<dbReference type="PANTHER" id="PTHR46696">
    <property type="entry name" value="P450, PUTATIVE (EUROFUNG)-RELATED"/>
    <property type="match status" value="1"/>
</dbReference>
<dbReference type="InterPro" id="IPR036396">
    <property type="entry name" value="Cyt_P450_sf"/>
</dbReference>
<reference evidence="3 4" key="1">
    <citation type="submission" date="2023-07" db="EMBL/GenBank/DDBJ databases">
        <title>Sequencing the genomes of 1000 actinobacteria strains.</title>
        <authorList>
            <person name="Klenk H.-P."/>
        </authorList>
    </citation>
    <scope>NUCLEOTIDE SEQUENCE [LARGE SCALE GENOMIC DNA]</scope>
    <source>
        <strain evidence="3 4">DSM 44109</strain>
    </source>
</reference>
<accession>A0ABT9RE36</accession>
<dbReference type="EMBL" id="JAUSRB010000002">
    <property type="protein sequence ID" value="MDP9867528.1"/>
    <property type="molecule type" value="Genomic_DNA"/>
</dbReference>
<name>A0ABT9RE36_9ACTN</name>
<comment type="similarity">
    <text evidence="1 2">Belongs to the cytochrome P450 family.</text>
</comment>
<dbReference type="PANTHER" id="PTHR46696:SF6">
    <property type="entry name" value="P450, PUTATIVE (EUROFUNG)-RELATED"/>
    <property type="match status" value="1"/>
</dbReference>
<dbReference type="InterPro" id="IPR001128">
    <property type="entry name" value="Cyt_P450"/>
</dbReference>
<dbReference type="Pfam" id="PF00067">
    <property type="entry name" value="p450"/>
    <property type="match status" value="2"/>
</dbReference>
<dbReference type="PRINTS" id="PR00385">
    <property type="entry name" value="P450"/>
</dbReference>
<dbReference type="RefSeq" id="WP_306869217.1">
    <property type="nucleotide sequence ID" value="NZ_JAUSRB010000002.1"/>
</dbReference>
<gene>
    <name evidence="3" type="ORF">J2S55_006794</name>
</gene>
<keyword evidence="2" id="KW-0560">Oxidoreductase</keyword>
<dbReference type="SUPFAM" id="SSF48264">
    <property type="entry name" value="Cytochrome P450"/>
    <property type="match status" value="1"/>
</dbReference>
<dbReference type="PRINTS" id="PR00359">
    <property type="entry name" value="BP450"/>
</dbReference>
<keyword evidence="2" id="KW-0408">Iron</keyword>
<dbReference type="InterPro" id="IPR017972">
    <property type="entry name" value="Cyt_P450_CS"/>
</dbReference>
<keyword evidence="2" id="KW-0479">Metal-binding</keyword>
<protein>
    <submittedName>
        <fullName evidence="3">Cytochrome P450</fullName>
    </submittedName>
</protein>
<dbReference type="Gene3D" id="1.10.630.10">
    <property type="entry name" value="Cytochrome P450"/>
    <property type="match status" value="1"/>
</dbReference>
<evidence type="ECO:0000313" key="4">
    <source>
        <dbReference type="Proteomes" id="UP001230426"/>
    </source>
</evidence>
<dbReference type="InterPro" id="IPR002397">
    <property type="entry name" value="Cyt_P450_B"/>
</dbReference>
<keyword evidence="4" id="KW-1185">Reference proteome</keyword>
<dbReference type="Proteomes" id="UP001230426">
    <property type="component" value="Unassembled WGS sequence"/>
</dbReference>